<dbReference type="Proteomes" id="UP000324282">
    <property type="component" value="Unassembled WGS sequence"/>
</dbReference>
<feature type="transmembrane region" description="Helical" evidence="7">
    <location>
        <begin position="115"/>
        <end position="137"/>
    </location>
</feature>
<feature type="transmembrane region" description="Helical" evidence="7">
    <location>
        <begin position="149"/>
        <end position="168"/>
    </location>
</feature>
<name>A0A5S5BJZ2_STUST</name>
<keyword evidence="4 7" id="KW-0812">Transmembrane</keyword>
<evidence type="ECO:0000313" key="9">
    <source>
        <dbReference type="Proteomes" id="UP000324282"/>
    </source>
</evidence>
<feature type="transmembrane region" description="Helical" evidence="7">
    <location>
        <begin position="328"/>
        <end position="348"/>
    </location>
</feature>
<dbReference type="RefSeq" id="WP_148923717.1">
    <property type="nucleotide sequence ID" value="NZ_VNHQ01000001.1"/>
</dbReference>
<dbReference type="CDD" id="cd13127">
    <property type="entry name" value="MATE_tuaB_like"/>
    <property type="match status" value="1"/>
</dbReference>
<organism evidence="8 9">
    <name type="scientific">Stutzerimonas stutzeri</name>
    <name type="common">Pseudomonas stutzeri</name>
    <dbReference type="NCBI Taxonomy" id="316"/>
    <lineage>
        <taxon>Bacteria</taxon>
        <taxon>Pseudomonadati</taxon>
        <taxon>Pseudomonadota</taxon>
        <taxon>Gammaproteobacteria</taxon>
        <taxon>Pseudomonadales</taxon>
        <taxon>Pseudomonadaceae</taxon>
        <taxon>Stutzerimonas</taxon>
    </lineage>
</organism>
<feature type="transmembrane region" description="Helical" evidence="7">
    <location>
        <begin position="412"/>
        <end position="437"/>
    </location>
</feature>
<dbReference type="InterPro" id="IPR050833">
    <property type="entry name" value="Poly_Biosynth_Transport"/>
</dbReference>
<evidence type="ECO:0000313" key="8">
    <source>
        <dbReference type="EMBL" id="TYP67361.1"/>
    </source>
</evidence>
<dbReference type="PANTHER" id="PTHR30250">
    <property type="entry name" value="PST FAMILY PREDICTED COLANIC ACID TRANSPORTER"/>
    <property type="match status" value="1"/>
</dbReference>
<reference evidence="8 9" key="1">
    <citation type="submission" date="2019-07" db="EMBL/GenBank/DDBJ databases">
        <title>Deep subsurface shale carbon reservoir microbial communities from Ohio and West Virginia, USA.</title>
        <authorList>
            <person name="Wrighton K."/>
        </authorList>
    </citation>
    <scope>NUCLEOTIDE SEQUENCE [LARGE SCALE GENOMIC DNA]</scope>
    <source>
        <strain evidence="8 9">NP_8Ht</strain>
    </source>
</reference>
<feature type="transmembrane region" description="Helical" evidence="7">
    <location>
        <begin position="12"/>
        <end position="38"/>
    </location>
</feature>
<feature type="transmembrane region" description="Helical" evidence="7">
    <location>
        <begin position="44"/>
        <end position="68"/>
    </location>
</feature>
<evidence type="ECO:0000256" key="3">
    <source>
        <dbReference type="ARBA" id="ARBA00022475"/>
    </source>
</evidence>
<evidence type="ECO:0000256" key="6">
    <source>
        <dbReference type="ARBA" id="ARBA00023136"/>
    </source>
</evidence>
<keyword evidence="3" id="KW-1003">Cell membrane</keyword>
<protein>
    <submittedName>
        <fullName evidence="8">O-antigen/teichoic acid export membrane protein</fullName>
    </submittedName>
</protein>
<dbReference type="Pfam" id="PF13440">
    <property type="entry name" value="Polysacc_synt_3"/>
    <property type="match status" value="1"/>
</dbReference>
<dbReference type="EMBL" id="VNHQ01000001">
    <property type="protein sequence ID" value="TYP67361.1"/>
    <property type="molecule type" value="Genomic_DNA"/>
</dbReference>
<feature type="transmembrane region" description="Helical" evidence="7">
    <location>
        <begin position="368"/>
        <end position="391"/>
    </location>
</feature>
<comment type="subcellular location">
    <subcellularLocation>
        <location evidence="1">Cell membrane</location>
        <topology evidence="1">Multi-pass membrane protein</topology>
    </subcellularLocation>
</comment>
<feature type="transmembrane region" description="Helical" evidence="7">
    <location>
        <begin position="80"/>
        <end position="103"/>
    </location>
</feature>
<feature type="transmembrane region" description="Helical" evidence="7">
    <location>
        <begin position="291"/>
        <end position="316"/>
    </location>
</feature>
<dbReference type="AlphaFoldDB" id="A0A5S5BJZ2"/>
<dbReference type="GO" id="GO:0005886">
    <property type="term" value="C:plasma membrane"/>
    <property type="evidence" value="ECO:0007669"/>
    <property type="project" value="UniProtKB-SubCell"/>
</dbReference>
<gene>
    <name evidence="8" type="ORF">A9A72_1016</name>
</gene>
<comment type="similarity">
    <text evidence="2">Belongs to the polysaccharide synthase family.</text>
</comment>
<keyword evidence="6 7" id="KW-0472">Membrane</keyword>
<evidence type="ECO:0000256" key="2">
    <source>
        <dbReference type="ARBA" id="ARBA00007430"/>
    </source>
</evidence>
<dbReference type="PANTHER" id="PTHR30250:SF10">
    <property type="entry name" value="LIPOPOLYSACCHARIDE BIOSYNTHESIS PROTEIN WZXC"/>
    <property type="match status" value="1"/>
</dbReference>
<sequence length="488" mass="52735">MTDLKRKTVGGMLWSIARAGWSSAVTLVLFIVLARILAPQDFGLFALASILVEVGRVVSSGGLGDAVIRAQEPDNRFLSTVFWLNLGLSLGFAALIVIAAPFYADFLGNADSLYIIYALALTLPLGSLGAVHGALLAREFRYAQLTLQAMLAGLSSGVIAVALALNGFGIWSLVAQAFVGAIVSVAFAWVVIRWRPSLQFDTSVVRSIAAFGASLAVTQLVWMMLVRVQDLFIGSFYGPAAVGIYRIAWRMIELIANMLLGPIGSVSLVSFSRMQDEPDRLRYAYGRMISYASFLVFPMILGFGATAVLLMPLIFGDNWSEAIPVTQMLSLMAIPFVFNFFAGPVLTASNQAGAVLKVAVVQLLTTILFTWIAVRFGLVAVAAAYVLRAYVTMPLQQYMLARHLGIRMGDTWAAMVLPLGCAMAMAIAVHFSLPWLVARYGTGWTPTLLAVGLGVVVYTALVVLLARSQVRDMVTTLLSMRRKKEPAE</sequence>
<feature type="transmembrane region" description="Helical" evidence="7">
    <location>
        <begin position="443"/>
        <end position="466"/>
    </location>
</feature>
<evidence type="ECO:0000256" key="1">
    <source>
        <dbReference type="ARBA" id="ARBA00004651"/>
    </source>
</evidence>
<dbReference type="OrthoDB" id="8538786at2"/>
<accession>A0A5S5BJZ2</accession>
<comment type="caution">
    <text evidence="8">The sequence shown here is derived from an EMBL/GenBank/DDBJ whole genome shotgun (WGS) entry which is preliminary data.</text>
</comment>
<proteinExistence type="inferred from homology"/>
<feature type="transmembrane region" description="Helical" evidence="7">
    <location>
        <begin position="254"/>
        <end position="271"/>
    </location>
</feature>
<feature type="transmembrane region" description="Helical" evidence="7">
    <location>
        <begin position="174"/>
        <end position="192"/>
    </location>
</feature>
<evidence type="ECO:0000256" key="5">
    <source>
        <dbReference type="ARBA" id="ARBA00022989"/>
    </source>
</evidence>
<evidence type="ECO:0000256" key="7">
    <source>
        <dbReference type="SAM" id="Phobius"/>
    </source>
</evidence>
<keyword evidence="5 7" id="KW-1133">Transmembrane helix</keyword>
<evidence type="ECO:0000256" key="4">
    <source>
        <dbReference type="ARBA" id="ARBA00022692"/>
    </source>
</evidence>
<feature type="transmembrane region" description="Helical" evidence="7">
    <location>
        <begin position="204"/>
        <end position="225"/>
    </location>
</feature>